<proteinExistence type="predicted"/>
<name>Q4S4K3_TETNG</name>
<protein>
    <submittedName>
        <fullName evidence="1">Chromosome 2 SCAF14738, whole genome shotgun sequence</fullName>
    </submittedName>
</protein>
<sequence>MDKGDVPRDYTLILHGCLSVTMETACVYMSRIGELSCVRGVCVMGENV</sequence>
<dbReference type="EMBL" id="CAAE01014738">
    <property type="protein sequence ID" value="CAG04429.1"/>
    <property type="molecule type" value="Genomic_DNA"/>
</dbReference>
<evidence type="ECO:0000313" key="1">
    <source>
        <dbReference type="EMBL" id="CAG04429.1"/>
    </source>
</evidence>
<accession>Q4S4K3</accession>
<reference evidence="1" key="2">
    <citation type="submission" date="2004-02" db="EMBL/GenBank/DDBJ databases">
        <authorList>
            <consortium name="Genoscope"/>
            <consortium name="Whitehead Institute Centre for Genome Research"/>
        </authorList>
    </citation>
    <scope>NUCLEOTIDE SEQUENCE</scope>
</reference>
<dbReference type="AlphaFoldDB" id="Q4S4K3"/>
<dbReference type="KEGG" id="tng:GSTEN00024143G001"/>
<organism evidence="1">
    <name type="scientific">Tetraodon nigroviridis</name>
    <name type="common">Spotted green pufferfish</name>
    <name type="synonym">Chelonodon nigroviridis</name>
    <dbReference type="NCBI Taxonomy" id="99883"/>
    <lineage>
        <taxon>Eukaryota</taxon>
        <taxon>Metazoa</taxon>
        <taxon>Chordata</taxon>
        <taxon>Craniata</taxon>
        <taxon>Vertebrata</taxon>
        <taxon>Euteleostomi</taxon>
        <taxon>Actinopterygii</taxon>
        <taxon>Neopterygii</taxon>
        <taxon>Teleostei</taxon>
        <taxon>Neoteleostei</taxon>
        <taxon>Acanthomorphata</taxon>
        <taxon>Eupercaria</taxon>
        <taxon>Tetraodontiformes</taxon>
        <taxon>Tetradontoidea</taxon>
        <taxon>Tetraodontidae</taxon>
        <taxon>Tetraodon</taxon>
    </lineage>
</organism>
<dbReference type="OrthoDB" id="10589534at2759"/>
<gene>
    <name evidence="1" type="ORF">GSTENG00024143001</name>
</gene>
<reference evidence="1" key="1">
    <citation type="journal article" date="2004" name="Nature">
        <title>Genome duplication in the teleost fish Tetraodon nigroviridis reveals the early vertebrate proto-karyotype.</title>
        <authorList>
            <person name="Jaillon O."/>
            <person name="Aury J.-M."/>
            <person name="Brunet F."/>
            <person name="Petit J.-L."/>
            <person name="Stange-Thomann N."/>
            <person name="Mauceli E."/>
            <person name="Bouneau L."/>
            <person name="Fischer C."/>
            <person name="Ozouf-Costaz C."/>
            <person name="Bernot A."/>
            <person name="Nicaud S."/>
            <person name="Jaffe D."/>
            <person name="Fisher S."/>
            <person name="Lutfalla G."/>
            <person name="Dossat C."/>
            <person name="Segurens B."/>
            <person name="Dasilva C."/>
            <person name="Salanoubat M."/>
            <person name="Levy M."/>
            <person name="Boudet N."/>
            <person name="Castellano S."/>
            <person name="Anthouard V."/>
            <person name="Jubin C."/>
            <person name="Castelli V."/>
            <person name="Katinka M."/>
            <person name="Vacherie B."/>
            <person name="Biemont C."/>
            <person name="Skalli Z."/>
            <person name="Cattolico L."/>
            <person name="Poulain J."/>
            <person name="De Berardinis V."/>
            <person name="Cruaud C."/>
            <person name="Duprat S."/>
            <person name="Brottier P."/>
            <person name="Coutanceau J.-P."/>
            <person name="Gouzy J."/>
            <person name="Parra G."/>
            <person name="Lardier G."/>
            <person name="Chapple C."/>
            <person name="McKernan K.J."/>
            <person name="McEwan P."/>
            <person name="Bosak S."/>
            <person name="Kellis M."/>
            <person name="Volff J.-N."/>
            <person name="Guigo R."/>
            <person name="Zody M.C."/>
            <person name="Mesirov J."/>
            <person name="Lindblad-Toh K."/>
            <person name="Birren B."/>
            <person name="Nusbaum C."/>
            <person name="Kahn D."/>
            <person name="Robinson-Rechavi M."/>
            <person name="Laudet V."/>
            <person name="Schachter V."/>
            <person name="Quetier F."/>
            <person name="Saurin W."/>
            <person name="Scarpelli C."/>
            <person name="Wincker P."/>
            <person name="Lander E.S."/>
            <person name="Weissenbach J."/>
            <person name="Roest Crollius H."/>
        </authorList>
    </citation>
    <scope>NUCLEOTIDE SEQUENCE [LARGE SCALE GENOMIC DNA]</scope>
</reference>